<sequence length="115" mass="12981">MACIRKPTFSISFNGELHGYFEGKRGLRQGDPMSPALFLLCIEYLSRLLKVETGGDIFNFHPKCQGAQITHLAFADDLMLFSYGDMASVDILMTCLELLKAFQAYHLIRINLPFS</sequence>
<dbReference type="Pfam" id="PF00078">
    <property type="entry name" value="RVT_1"/>
    <property type="match status" value="1"/>
</dbReference>
<dbReference type="InterPro" id="IPR000477">
    <property type="entry name" value="RT_dom"/>
</dbReference>
<reference evidence="2 3" key="1">
    <citation type="submission" date="2024-01" db="EMBL/GenBank/DDBJ databases">
        <title>The complete chloroplast genome sequence of Lithospermum erythrorhizon: insights into the phylogenetic relationship among Boraginaceae species and the maternal lineages of purple gromwells.</title>
        <authorList>
            <person name="Okada T."/>
            <person name="Watanabe K."/>
        </authorList>
    </citation>
    <scope>NUCLEOTIDE SEQUENCE [LARGE SCALE GENOMIC DNA]</scope>
</reference>
<dbReference type="EMBL" id="BAABME010015251">
    <property type="protein sequence ID" value="GAA0140200.1"/>
    <property type="molecule type" value="Genomic_DNA"/>
</dbReference>
<keyword evidence="3" id="KW-1185">Reference proteome</keyword>
<proteinExistence type="predicted"/>
<dbReference type="InterPro" id="IPR052343">
    <property type="entry name" value="Retrotransposon-Effector_Assoc"/>
</dbReference>
<accession>A0AAV3NLK4</accession>
<feature type="domain" description="Reverse transcriptase" evidence="1">
    <location>
        <begin position="1"/>
        <end position="115"/>
    </location>
</feature>
<dbReference type="AlphaFoldDB" id="A0AAV3NLK4"/>
<organism evidence="2 3">
    <name type="scientific">Lithospermum erythrorhizon</name>
    <name type="common">Purple gromwell</name>
    <name type="synonym">Lithospermum officinale var. erythrorhizon</name>
    <dbReference type="NCBI Taxonomy" id="34254"/>
    <lineage>
        <taxon>Eukaryota</taxon>
        <taxon>Viridiplantae</taxon>
        <taxon>Streptophyta</taxon>
        <taxon>Embryophyta</taxon>
        <taxon>Tracheophyta</taxon>
        <taxon>Spermatophyta</taxon>
        <taxon>Magnoliopsida</taxon>
        <taxon>eudicotyledons</taxon>
        <taxon>Gunneridae</taxon>
        <taxon>Pentapetalae</taxon>
        <taxon>asterids</taxon>
        <taxon>lamiids</taxon>
        <taxon>Boraginales</taxon>
        <taxon>Boraginaceae</taxon>
        <taxon>Boraginoideae</taxon>
        <taxon>Lithospermeae</taxon>
        <taxon>Lithospermum</taxon>
    </lineage>
</organism>
<evidence type="ECO:0000259" key="1">
    <source>
        <dbReference type="PROSITE" id="PS50878"/>
    </source>
</evidence>
<dbReference type="Proteomes" id="UP001454036">
    <property type="component" value="Unassembled WGS sequence"/>
</dbReference>
<comment type="caution">
    <text evidence="2">The sequence shown here is derived from an EMBL/GenBank/DDBJ whole genome shotgun (WGS) entry which is preliminary data.</text>
</comment>
<evidence type="ECO:0000313" key="3">
    <source>
        <dbReference type="Proteomes" id="UP001454036"/>
    </source>
</evidence>
<evidence type="ECO:0000313" key="2">
    <source>
        <dbReference type="EMBL" id="GAA0140200.1"/>
    </source>
</evidence>
<gene>
    <name evidence="2" type="ORF">LIER_35200</name>
</gene>
<name>A0AAV3NLK4_LITER</name>
<dbReference type="PANTHER" id="PTHR46890">
    <property type="entry name" value="NON-LTR RETROLELEMENT REVERSE TRANSCRIPTASE-LIKE PROTEIN-RELATED"/>
    <property type="match status" value="1"/>
</dbReference>
<dbReference type="PROSITE" id="PS50878">
    <property type="entry name" value="RT_POL"/>
    <property type="match status" value="1"/>
</dbReference>
<protein>
    <recommendedName>
        <fullName evidence="1">Reverse transcriptase domain-containing protein</fullName>
    </recommendedName>
</protein>
<dbReference type="PANTHER" id="PTHR46890:SF43">
    <property type="entry name" value="NON-LTR RETROELEMENT REVERSE TRANSCRIPTASE"/>
    <property type="match status" value="1"/>
</dbReference>